<dbReference type="EMBL" id="WTPW01001280">
    <property type="protein sequence ID" value="KAF0445401.1"/>
    <property type="molecule type" value="Genomic_DNA"/>
</dbReference>
<evidence type="ECO:0000313" key="1">
    <source>
        <dbReference type="EMBL" id="KAF0445401.1"/>
    </source>
</evidence>
<evidence type="ECO:0000313" key="2">
    <source>
        <dbReference type="Proteomes" id="UP000439903"/>
    </source>
</evidence>
<dbReference type="AlphaFoldDB" id="A0A8H3XBL9"/>
<reference evidence="1 2" key="1">
    <citation type="journal article" date="2019" name="Environ. Microbiol.">
        <title>At the nexus of three kingdoms: the genome of the mycorrhizal fungus Gigaspora margarita provides insights into plant, endobacterial and fungal interactions.</title>
        <authorList>
            <person name="Venice F."/>
            <person name="Ghignone S."/>
            <person name="Salvioli di Fossalunga A."/>
            <person name="Amselem J."/>
            <person name="Novero M."/>
            <person name="Xianan X."/>
            <person name="Sedzielewska Toro K."/>
            <person name="Morin E."/>
            <person name="Lipzen A."/>
            <person name="Grigoriev I.V."/>
            <person name="Henrissat B."/>
            <person name="Martin F.M."/>
            <person name="Bonfante P."/>
        </authorList>
    </citation>
    <scope>NUCLEOTIDE SEQUENCE [LARGE SCALE GENOMIC DNA]</scope>
    <source>
        <strain evidence="1 2">BEG34</strain>
    </source>
</reference>
<gene>
    <name evidence="1" type="ORF">F8M41_003186</name>
</gene>
<keyword evidence="2" id="KW-1185">Reference proteome</keyword>
<sequence length="167" mass="19266">MQLLSAPTSVDVYPDTIDRTSELETNDSFESNLDQSVINIRAAAASYCVGGMHTHWTCGMPRLHRVTSLDELYEEAEDYLYTSQDPYNNTMLQTTVLKALNKHYEILEDPTWSNDVKQHKEAYPKIQSQFPLAYNFLGEELNNRVEFSKENKDMYGMPQPTFYFSNA</sequence>
<organism evidence="1 2">
    <name type="scientific">Gigaspora margarita</name>
    <dbReference type="NCBI Taxonomy" id="4874"/>
    <lineage>
        <taxon>Eukaryota</taxon>
        <taxon>Fungi</taxon>
        <taxon>Fungi incertae sedis</taxon>
        <taxon>Mucoromycota</taxon>
        <taxon>Glomeromycotina</taxon>
        <taxon>Glomeromycetes</taxon>
        <taxon>Diversisporales</taxon>
        <taxon>Gigasporaceae</taxon>
        <taxon>Gigaspora</taxon>
    </lineage>
</organism>
<accession>A0A8H3XBL9</accession>
<proteinExistence type="predicted"/>
<name>A0A8H3XBL9_GIGMA</name>
<comment type="caution">
    <text evidence="1">The sequence shown here is derived from an EMBL/GenBank/DDBJ whole genome shotgun (WGS) entry which is preliminary data.</text>
</comment>
<dbReference type="Proteomes" id="UP000439903">
    <property type="component" value="Unassembled WGS sequence"/>
</dbReference>
<protein>
    <submittedName>
        <fullName evidence="1">Uncharacterized protein</fullName>
    </submittedName>
</protein>